<reference evidence="1 2" key="1">
    <citation type="journal article" date="2022" name="DNA Res.">
        <title>Chromosomal-level genome assembly of the orchid tree Bauhinia variegata (Leguminosae; Cercidoideae) supports the allotetraploid origin hypothesis of Bauhinia.</title>
        <authorList>
            <person name="Zhong Y."/>
            <person name="Chen Y."/>
            <person name="Zheng D."/>
            <person name="Pang J."/>
            <person name="Liu Y."/>
            <person name="Luo S."/>
            <person name="Meng S."/>
            <person name="Qian L."/>
            <person name="Wei D."/>
            <person name="Dai S."/>
            <person name="Zhou R."/>
        </authorList>
    </citation>
    <scope>NUCLEOTIDE SEQUENCE [LARGE SCALE GENOMIC DNA]</scope>
    <source>
        <strain evidence="1">BV-YZ2020</strain>
    </source>
</reference>
<sequence length="239" mass="26108">MGENSIKFLCSYGGKILPRITDGKLRYVCGHTRVLAVDRSISFSELMVKLVEFSGSSVTLRCQLPNGDLETLISITNDDDLANIIEEYDRVSSSLAHPLKVRAILLPPKSLKKVSPASSTASSVNHSPSSGSPSTSVDSLPNSMPYRFIRHNYPSPAVNPIGIRNGSEKARCHTGHSDGSPRFLYWGSHCNTIVEVTILIPPGLPDRSINEFDSDKIPCVWDLAHFESSWSGRQLVKGA</sequence>
<name>A0ACB9NIZ5_BAUVA</name>
<organism evidence="1 2">
    <name type="scientific">Bauhinia variegata</name>
    <name type="common">Purple orchid tree</name>
    <name type="synonym">Phanera variegata</name>
    <dbReference type="NCBI Taxonomy" id="167791"/>
    <lineage>
        <taxon>Eukaryota</taxon>
        <taxon>Viridiplantae</taxon>
        <taxon>Streptophyta</taxon>
        <taxon>Embryophyta</taxon>
        <taxon>Tracheophyta</taxon>
        <taxon>Spermatophyta</taxon>
        <taxon>Magnoliopsida</taxon>
        <taxon>eudicotyledons</taxon>
        <taxon>Gunneridae</taxon>
        <taxon>Pentapetalae</taxon>
        <taxon>rosids</taxon>
        <taxon>fabids</taxon>
        <taxon>Fabales</taxon>
        <taxon>Fabaceae</taxon>
        <taxon>Cercidoideae</taxon>
        <taxon>Cercideae</taxon>
        <taxon>Bauhiniinae</taxon>
        <taxon>Bauhinia</taxon>
    </lineage>
</organism>
<proteinExistence type="predicted"/>
<protein>
    <submittedName>
        <fullName evidence="1">Uncharacterized protein</fullName>
    </submittedName>
</protein>
<evidence type="ECO:0000313" key="2">
    <source>
        <dbReference type="Proteomes" id="UP000828941"/>
    </source>
</evidence>
<gene>
    <name evidence="1" type="ORF">L6164_014770</name>
</gene>
<keyword evidence="2" id="KW-1185">Reference proteome</keyword>
<dbReference type="EMBL" id="CM039431">
    <property type="protein sequence ID" value="KAI4336216.1"/>
    <property type="molecule type" value="Genomic_DNA"/>
</dbReference>
<dbReference type="Proteomes" id="UP000828941">
    <property type="component" value="Chromosome 6"/>
</dbReference>
<accession>A0ACB9NIZ5</accession>
<evidence type="ECO:0000313" key="1">
    <source>
        <dbReference type="EMBL" id="KAI4336216.1"/>
    </source>
</evidence>
<comment type="caution">
    <text evidence="1">The sequence shown here is derived from an EMBL/GenBank/DDBJ whole genome shotgun (WGS) entry which is preliminary data.</text>
</comment>